<dbReference type="InterPro" id="IPR050104">
    <property type="entry name" value="FMN-dep_NADH:Q_OxRdtase_AzoR1"/>
</dbReference>
<evidence type="ECO:0000256" key="3">
    <source>
        <dbReference type="ARBA" id="ARBA00023002"/>
    </source>
</evidence>
<keyword evidence="9" id="KW-1185">Reference proteome</keyword>
<feature type="binding site" evidence="6">
    <location>
        <begin position="85"/>
        <end position="88"/>
    </location>
    <ligand>
        <name>FMN</name>
        <dbReference type="ChEBI" id="CHEBI:58210"/>
    </ligand>
</feature>
<dbReference type="GO" id="GO:0016652">
    <property type="term" value="F:oxidoreductase activity, acting on NAD(P)H as acceptor"/>
    <property type="evidence" value="ECO:0007669"/>
    <property type="project" value="UniProtKB-UniRule"/>
</dbReference>
<dbReference type="GO" id="GO:0010181">
    <property type="term" value="F:FMN binding"/>
    <property type="evidence" value="ECO:0007669"/>
    <property type="project" value="UniProtKB-UniRule"/>
</dbReference>
<protein>
    <recommendedName>
        <fullName evidence="6">FMN dependent NADH:quinone oxidoreductase</fullName>
        <ecNumber evidence="6">1.6.5.-</ecNumber>
    </recommendedName>
    <alternativeName>
        <fullName evidence="6">Azo-dye reductase</fullName>
    </alternativeName>
    <alternativeName>
        <fullName evidence="6">FMN-dependent NADH-azo compound oxidoreductase</fullName>
    </alternativeName>
    <alternativeName>
        <fullName evidence="6">FMN-dependent NADH-azoreductase</fullName>
        <ecNumber evidence="6">1.7.1.17</ecNumber>
    </alternativeName>
</protein>
<gene>
    <name evidence="6" type="primary">azoR</name>
    <name evidence="8" type="ORF">CNX65_05380</name>
</gene>
<evidence type="ECO:0000256" key="2">
    <source>
        <dbReference type="ARBA" id="ARBA00022643"/>
    </source>
</evidence>
<dbReference type="PANTHER" id="PTHR43741">
    <property type="entry name" value="FMN-DEPENDENT NADH-AZOREDUCTASE 1"/>
    <property type="match status" value="1"/>
</dbReference>
<accession>A0A290Z1E4</accession>
<comment type="catalytic activity">
    <reaction evidence="5">
        <text>N,N-dimethyl-1,4-phenylenediamine + anthranilate + 2 NAD(+) = 2-(4-dimethylaminophenyl)diazenylbenzoate + 2 NADH + 2 H(+)</text>
        <dbReference type="Rhea" id="RHEA:55872"/>
        <dbReference type="ChEBI" id="CHEBI:15378"/>
        <dbReference type="ChEBI" id="CHEBI:15783"/>
        <dbReference type="ChEBI" id="CHEBI:16567"/>
        <dbReference type="ChEBI" id="CHEBI:57540"/>
        <dbReference type="ChEBI" id="CHEBI:57945"/>
        <dbReference type="ChEBI" id="CHEBI:71579"/>
        <dbReference type="EC" id="1.7.1.17"/>
    </reaction>
    <physiologicalReaction direction="right-to-left" evidence="5">
        <dbReference type="Rhea" id="RHEA:55874"/>
    </physiologicalReaction>
</comment>
<evidence type="ECO:0000256" key="5">
    <source>
        <dbReference type="ARBA" id="ARBA00048542"/>
    </source>
</evidence>
<dbReference type="EMBL" id="CP023445">
    <property type="protein sequence ID" value="ATE52783.1"/>
    <property type="molecule type" value="Genomic_DNA"/>
</dbReference>
<comment type="subunit">
    <text evidence="6">Homodimer.</text>
</comment>
<dbReference type="Gene3D" id="3.40.50.360">
    <property type="match status" value="1"/>
</dbReference>
<organism evidence="8 9">
    <name type="scientific">Actinosynnema pretiosum</name>
    <dbReference type="NCBI Taxonomy" id="42197"/>
    <lineage>
        <taxon>Bacteria</taxon>
        <taxon>Bacillati</taxon>
        <taxon>Actinomycetota</taxon>
        <taxon>Actinomycetes</taxon>
        <taxon>Pseudonocardiales</taxon>
        <taxon>Pseudonocardiaceae</taxon>
        <taxon>Actinosynnema</taxon>
    </lineage>
</organism>
<dbReference type="SUPFAM" id="SSF52218">
    <property type="entry name" value="Flavoproteins"/>
    <property type="match status" value="1"/>
</dbReference>
<evidence type="ECO:0000256" key="6">
    <source>
        <dbReference type="HAMAP-Rule" id="MF_01216"/>
    </source>
</evidence>
<feature type="binding site" evidence="6">
    <location>
        <position position="8"/>
    </location>
    <ligand>
        <name>FMN</name>
        <dbReference type="ChEBI" id="CHEBI:58210"/>
    </ligand>
</feature>
<keyword evidence="3 6" id="KW-0560">Oxidoreductase</keyword>
<feature type="binding site" evidence="6">
    <location>
        <begin position="14"/>
        <end position="16"/>
    </location>
    <ligand>
        <name>FMN</name>
        <dbReference type="ChEBI" id="CHEBI:58210"/>
    </ligand>
</feature>
<dbReference type="PANTHER" id="PTHR43741:SF4">
    <property type="entry name" value="FMN-DEPENDENT NADH:QUINONE OXIDOREDUCTASE"/>
    <property type="match status" value="1"/>
</dbReference>
<comment type="cofactor">
    <cofactor evidence="6">
        <name>FMN</name>
        <dbReference type="ChEBI" id="CHEBI:58210"/>
    </cofactor>
    <text evidence="6">Binds 1 FMN per subunit.</text>
</comment>
<dbReference type="Proteomes" id="UP000218505">
    <property type="component" value="Chromosome"/>
</dbReference>
<dbReference type="Pfam" id="PF02525">
    <property type="entry name" value="Flavodoxin_2"/>
    <property type="match status" value="1"/>
</dbReference>
<feature type="domain" description="Flavodoxin-like fold" evidence="7">
    <location>
        <begin position="2"/>
        <end position="173"/>
    </location>
</feature>
<comment type="catalytic activity">
    <reaction evidence="6">
        <text>2 a quinone + NADH + H(+) = 2 a 1,4-benzosemiquinone + NAD(+)</text>
        <dbReference type="Rhea" id="RHEA:65952"/>
        <dbReference type="ChEBI" id="CHEBI:15378"/>
        <dbReference type="ChEBI" id="CHEBI:57540"/>
        <dbReference type="ChEBI" id="CHEBI:57945"/>
        <dbReference type="ChEBI" id="CHEBI:132124"/>
        <dbReference type="ChEBI" id="CHEBI:134225"/>
    </reaction>
</comment>
<evidence type="ECO:0000256" key="1">
    <source>
        <dbReference type="ARBA" id="ARBA00022630"/>
    </source>
</evidence>
<keyword evidence="1 6" id="KW-0285">Flavoprotein</keyword>
<comment type="function">
    <text evidence="6">Also exhibits azoreductase activity. Catalyzes the reductive cleavage of the azo bond in aromatic azo compounds to the corresponding amines.</text>
</comment>
<comment type="function">
    <text evidence="6">Quinone reductase that provides resistance to thiol-specific stress caused by electrophilic quinones.</text>
</comment>
<dbReference type="EC" id="1.6.5.-" evidence="6"/>
<name>A0A290Z1E4_9PSEU</name>
<comment type="caution">
    <text evidence="6">Lacks conserved residue(s) required for the propagation of feature annotation.</text>
</comment>
<comment type="similarity">
    <text evidence="6">Belongs to the azoreductase type 1 family.</text>
</comment>
<dbReference type="InterPro" id="IPR023048">
    <property type="entry name" value="NADH:quinone_OxRdtase_FMN_depd"/>
</dbReference>
<evidence type="ECO:0000259" key="7">
    <source>
        <dbReference type="Pfam" id="PF02525"/>
    </source>
</evidence>
<dbReference type="GO" id="GO:0016655">
    <property type="term" value="F:oxidoreductase activity, acting on NAD(P)H, quinone or similar compound as acceptor"/>
    <property type="evidence" value="ECO:0007669"/>
    <property type="project" value="InterPro"/>
</dbReference>
<evidence type="ECO:0000313" key="9">
    <source>
        <dbReference type="Proteomes" id="UP000218505"/>
    </source>
</evidence>
<dbReference type="InterPro" id="IPR029039">
    <property type="entry name" value="Flavoprotein-like_sf"/>
</dbReference>
<dbReference type="KEGG" id="apre:CNX65_05380"/>
<evidence type="ECO:0000313" key="8">
    <source>
        <dbReference type="EMBL" id="ATE52783.1"/>
    </source>
</evidence>
<dbReference type="AlphaFoldDB" id="A0A290Z1E4"/>
<keyword evidence="2 6" id="KW-0288">FMN</keyword>
<keyword evidence="4 6" id="KW-0520">NAD</keyword>
<sequence length="201" mass="21769">MLLHIDTSLRTEGSVSREVTAAFADAWRQAHPGAEYAYRDLGVNPLPHLDAAALASRMRGEESPLARELGAELEAADTVLLGTPMYNFTITSSLKAWLDWVTQSSYMADRETGRGALSGKRVVVVTARGGSYAPGTPREGFDFQEPYLKAAFSLIGLHHDLEFVHAEMTNANLVPDLAQFKDLAATSLAEAHRNARTLAAA</sequence>
<dbReference type="GO" id="GO:0009055">
    <property type="term" value="F:electron transfer activity"/>
    <property type="evidence" value="ECO:0007669"/>
    <property type="project" value="UniProtKB-UniRule"/>
</dbReference>
<proteinExistence type="inferred from homology"/>
<dbReference type="RefSeq" id="WP_096491770.1">
    <property type="nucleotide sequence ID" value="NZ_CP023445.1"/>
</dbReference>
<evidence type="ECO:0000256" key="4">
    <source>
        <dbReference type="ARBA" id="ARBA00023027"/>
    </source>
</evidence>
<dbReference type="InterPro" id="IPR003680">
    <property type="entry name" value="Flavodoxin_fold"/>
</dbReference>
<reference evidence="8" key="1">
    <citation type="submission" date="2017-09" db="EMBL/GenBank/DDBJ databases">
        <title>Complete Genome Sequence of ansamitocin-producing Bacterium Actinosynnema pretiosum X47.</title>
        <authorList>
            <person name="Cao G."/>
            <person name="Zong G."/>
            <person name="Zhong C."/>
            <person name="Fu J."/>
        </authorList>
    </citation>
    <scope>NUCLEOTIDE SEQUENCE [LARGE SCALE GENOMIC DNA]</scope>
    <source>
        <strain evidence="8">X47</strain>
    </source>
</reference>
<dbReference type="EC" id="1.7.1.17" evidence="6"/>
<dbReference type="HAMAP" id="MF_01216">
    <property type="entry name" value="Azoreductase_type1"/>
    <property type="match status" value="1"/>
</dbReference>